<comment type="subcellular location">
    <subcellularLocation>
        <location evidence="1">Membrane</location>
    </subcellularLocation>
</comment>
<evidence type="ECO:0000256" key="2">
    <source>
        <dbReference type="ARBA" id="ARBA00022679"/>
    </source>
</evidence>
<reference evidence="9" key="1">
    <citation type="journal article" date="2014" name="Int. J. Syst. Evol. Microbiol.">
        <title>Complete genome sequence of Corynebacterium casei LMG S-19264T (=DSM 44701T), isolated from a smear-ripened cheese.</title>
        <authorList>
            <consortium name="US DOE Joint Genome Institute (JGI-PGF)"/>
            <person name="Walter F."/>
            <person name="Albersmeier A."/>
            <person name="Kalinowski J."/>
            <person name="Ruckert C."/>
        </authorList>
    </citation>
    <scope>NUCLEOTIDE SEQUENCE</scope>
    <source>
        <strain evidence="9">CGMCC 1.15330</strain>
    </source>
</reference>
<evidence type="ECO:0000259" key="8">
    <source>
        <dbReference type="SMART" id="SM00563"/>
    </source>
</evidence>
<keyword evidence="2" id="KW-0808">Transferase</keyword>
<keyword evidence="7" id="KW-0012">Acyltransferase</keyword>
<dbReference type="SMART" id="SM00563">
    <property type="entry name" value="PlsC"/>
    <property type="match status" value="1"/>
</dbReference>
<dbReference type="RefSeq" id="WP_188657103.1">
    <property type="nucleotide sequence ID" value="NZ_BMIH01000001.1"/>
</dbReference>
<proteinExistence type="predicted"/>
<keyword evidence="10" id="KW-1185">Reference proteome</keyword>
<dbReference type="PANTHER" id="PTHR23063">
    <property type="entry name" value="PHOSPHOLIPID ACYLTRANSFERASE"/>
    <property type="match status" value="1"/>
</dbReference>
<evidence type="ECO:0000256" key="7">
    <source>
        <dbReference type="ARBA" id="ARBA00023315"/>
    </source>
</evidence>
<keyword evidence="3" id="KW-0812">Transmembrane</keyword>
<dbReference type="Pfam" id="PF01553">
    <property type="entry name" value="Acyltransferase"/>
    <property type="match status" value="1"/>
</dbReference>
<feature type="domain" description="Phospholipid/glycerol acyltransferase" evidence="8">
    <location>
        <begin position="63"/>
        <end position="176"/>
    </location>
</feature>
<gene>
    <name evidence="9" type="ORF">GCM10011380_05290</name>
</gene>
<dbReference type="InterPro" id="IPR002123">
    <property type="entry name" value="Plipid/glycerol_acylTrfase"/>
</dbReference>
<dbReference type="SUPFAM" id="SSF69593">
    <property type="entry name" value="Glycerol-3-phosphate (1)-acyltransferase"/>
    <property type="match status" value="1"/>
</dbReference>
<protein>
    <recommendedName>
        <fullName evidence="8">Phospholipid/glycerol acyltransferase domain-containing protein</fullName>
    </recommendedName>
</protein>
<dbReference type="EMBL" id="BMIH01000001">
    <property type="protein sequence ID" value="GGB18664.1"/>
    <property type="molecule type" value="Genomic_DNA"/>
</dbReference>
<dbReference type="AlphaFoldDB" id="A0A916WN96"/>
<accession>A0A916WN96</accession>
<keyword evidence="4" id="KW-1133">Transmembrane helix</keyword>
<dbReference type="PANTHER" id="PTHR23063:SF52">
    <property type="entry name" value="LYSOPHOSPHATIDYLCHOLINE ACYLTRANSFERASE"/>
    <property type="match status" value="1"/>
</dbReference>
<organism evidence="9 10">
    <name type="scientific">Sphingomonas metalli</name>
    <dbReference type="NCBI Taxonomy" id="1779358"/>
    <lineage>
        <taxon>Bacteria</taxon>
        <taxon>Pseudomonadati</taxon>
        <taxon>Pseudomonadota</taxon>
        <taxon>Alphaproteobacteria</taxon>
        <taxon>Sphingomonadales</taxon>
        <taxon>Sphingomonadaceae</taxon>
        <taxon>Sphingomonas</taxon>
    </lineage>
</organism>
<evidence type="ECO:0000313" key="10">
    <source>
        <dbReference type="Proteomes" id="UP000623067"/>
    </source>
</evidence>
<evidence type="ECO:0000256" key="1">
    <source>
        <dbReference type="ARBA" id="ARBA00004370"/>
    </source>
</evidence>
<evidence type="ECO:0000256" key="4">
    <source>
        <dbReference type="ARBA" id="ARBA00022989"/>
    </source>
</evidence>
<dbReference type="GO" id="GO:0006629">
    <property type="term" value="P:lipid metabolic process"/>
    <property type="evidence" value="ECO:0007669"/>
    <property type="project" value="UniProtKB-KW"/>
</dbReference>
<dbReference type="GO" id="GO:0016746">
    <property type="term" value="F:acyltransferase activity"/>
    <property type="evidence" value="ECO:0007669"/>
    <property type="project" value="UniProtKB-KW"/>
</dbReference>
<dbReference type="Proteomes" id="UP000623067">
    <property type="component" value="Unassembled WGS sequence"/>
</dbReference>
<evidence type="ECO:0000256" key="5">
    <source>
        <dbReference type="ARBA" id="ARBA00023098"/>
    </source>
</evidence>
<evidence type="ECO:0000256" key="3">
    <source>
        <dbReference type="ARBA" id="ARBA00022692"/>
    </source>
</evidence>
<sequence length="240" mass="25969">MPTLRATFRLLALALLLVALAPLDTLWRLARRPSPWPQRFLRAAARLLGARLRIIGTPRRHDVVILANHLSWLDILLLGGACGASFVSREDIGRTPLVGWMARRNHTIFIARGDRMGVEAQIAAIRAALGPHPVAIFPEGTTGSGDPLLPFKPALLAALDPPPPGLVVQAVRIDYGDATRELAWVDAEPGLSHARRVLGRRGSFTATLEFDAPFAPAGGRKAIAAEARRRIEAMAQPPKV</sequence>
<keyword evidence="5" id="KW-0443">Lipid metabolism</keyword>
<evidence type="ECO:0000313" key="9">
    <source>
        <dbReference type="EMBL" id="GGB18664.1"/>
    </source>
</evidence>
<reference evidence="9" key="2">
    <citation type="submission" date="2020-09" db="EMBL/GenBank/DDBJ databases">
        <authorList>
            <person name="Sun Q."/>
            <person name="Zhou Y."/>
        </authorList>
    </citation>
    <scope>NUCLEOTIDE SEQUENCE</scope>
    <source>
        <strain evidence="9">CGMCC 1.15330</strain>
    </source>
</reference>
<dbReference type="GO" id="GO:0016020">
    <property type="term" value="C:membrane"/>
    <property type="evidence" value="ECO:0007669"/>
    <property type="project" value="UniProtKB-SubCell"/>
</dbReference>
<dbReference type="CDD" id="cd07989">
    <property type="entry name" value="LPLAT_AGPAT-like"/>
    <property type="match status" value="1"/>
</dbReference>
<comment type="caution">
    <text evidence="9">The sequence shown here is derived from an EMBL/GenBank/DDBJ whole genome shotgun (WGS) entry which is preliminary data.</text>
</comment>
<evidence type="ECO:0000256" key="6">
    <source>
        <dbReference type="ARBA" id="ARBA00023136"/>
    </source>
</evidence>
<keyword evidence="6" id="KW-0472">Membrane</keyword>
<name>A0A916WN96_9SPHN</name>